<gene>
    <name evidence="3" type="ORF">Zmor_026317</name>
</gene>
<dbReference type="Pfam" id="PF07919">
    <property type="entry name" value="Gryzun"/>
    <property type="match status" value="1"/>
</dbReference>
<accession>A0AA38HV52</accession>
<dbReference type="AlphaFoldDB" id="A0AA38HV52"/>
<feature type="domain" description="Trafficking protein particle complex subunit 11" evidence="2">
    <location>
        <begin position="267"/>
        <end position="520"/>
    </location>
</feature>
<proteinExistence type="predicted"/>
<evidence type="ECO:0000313" key="3">
    <source>
        <dbReference type="EMBL" id="KAJ3643616.1"/>
    </source>
</evidence>
<dbReference type="Proteomes" id="UP001168821">
    <property type="component" value="Unassembled WGS sequence"/>
</dbReference>
<feature type="domain" description="Gryzun putative trafficking through Golgi" evidence="1">
    <location>
        <begin position="954"/>
        <end position="1061"/>
    </location>
</feature>
<protein>
    <recommendedName>
        <fullName evidence="5">Trafficking protein particle complex subunit 11</fullName>
    </recommendedName>
</protein>
<dbReference type="InterPro" id="IPR012880">
    <property type="entry name" value="Gryzun"/>
</dbReference>
<dbReference type="EMBL" id="JALNTZ010000008">
    <property type="protein sequence ID" value="KAJ3643616.1"/>
    <property type="molecule type" value="Genomic_DNA"/>
</dbReference>
<sequence length="1116" mass="127192">MQSSPQNNSDLPPELCAKPLALVGVSGLDTLNNAVHKSIWETFSNNRRADRSPVLFKLIGNAHEFPVIKPKRTSYDWYIPKGILKRNWMNKHLYEIPAVIVIFYDLDWNDSLWNEKMIECASRVQSLRAALEGRNTRITVVLIQNTLPLPPGEDVLASDRAISLCASCELNSTSLFVLPHGDHLQGYAVRLESAFYEFAQNYYHNEIKNVRAHKEHLNKNSHQYLLVRHQYKMGFLYELKQDIHTAHKHYTHAYNNLLEIRIVDTNALEIRTVAGFINYKLCKLMFALNLPRDAISQFKAHIDRFKSRMGFQELTFEHYAWLSKQFSVFGDIFDEAVKLGLPAVQTQHPGIYYQQAAQYAILRKKSCQELCGNVIAFPHPDPLEGSNYLEFYGQRPWRPGKLSAEPPDPQLESNGIQAIQFLEKQHPHSNTIVALYGLAISQYKTYRCPRTRRHLVLQMAEEYYNSHDFGKALTLLTHMLADFRSEQWWLLLTDILEKAIRCAYLTASISDYVILSLEVIGKNSQLNLEHKKKIHDNIQRILKKQIPFGDQRLTPDVLQSAVIQWQPKLQIEPIHLTLDLGKITSCIETKARFMQNKYEADQNVTVEVYIKCTSPLPLVFTKVAVTINTPTYNSEYAVDNVNLSSGSLEFNTDEVKRFVIEFMPDSNDVNNEIQIGAITLMMGTPEDSSLDLKFNPLNILNSTCQELLHFKYCPDKLDFDNILPLTATTIIPRHSKLEIGLEYAIPALLGEWFEIKMFINNEEPHSIKDMKVEVTLGKDETISLTEFSTNSSGIPDKLPIALNLPSSLQKHEKCTGNFYLRAHKVVENIIEVKISYTLDRDKPVISIKTETIIVPVVKPFEITTKFLSSLMEEVSQFYVGEEVGVMPSIRCLSPWPIVIESTAMEFSSPFKSTENNVVSHLANTKLANKEVGVELFLGVCEKTSESNVTVGQYMVKWRRENGLGTTSQLTILGYPCEWIPLELKMIAPAHGLVRTPLLISYHLYNRSQQLLQLEIAMEASEAFMYAGYKQFNVSVLPESEKTIQYNLYPLIAGSVALPKLILTIPENTGEVPDLRQDQLKSLVDRSLPTHLYVMPQVKGSPPTPDAFKPRKLAKIK</sequence>
<reference evidence="3" key="1">
    <citation type="journal article" date="2023" name="G3 (Bethesda)">
        <title>Whole genome assemblies of Zophobas morio and Tenebrio molitor.</title>
        <authorList>
            <person name="Kaur S."/>
            <person name="Stinson S.A."/>
            <person name="diCenzo G.C."/>
        </authorList>
    </citation>
    <scope>NUCLEOTIDE SEQUENCE</scope>
    <source>
        <strain evidence="3">QUZm001</strain>
    </source>
</reference>
<dbReference type="PANTHER" id="PTHR14374">
    <property type="entry name" value="FOIE GRAS"/>
    <property type="match status" value="1"/>
</dbReference>
<evidence type="ECO:0000259" key="2">
    <source>
        <dbReference type="Pfam" id="PF11817"/>
    </source>
</evidence>
<keyword evidence="4" id="KW-1185">Reference proteome</keyword>
<dbReference type="PANTHER" id="PTHR14374:SF0">
    <property type="entry name" value="TRAFFICKING PROTEIN PARTICLE COMPLEX SUBUNIT 11"/>
    <property type="match status" value="1"/>
</dbReference>
<dbReference type="Pfam" id="PF11817">
    <property type="entry name" value="Foie-gras_1"/>
    <property type="match status" value="1"/>
</dbReference>
<dbReference type="InterPro" id="IPR021773">
    <property type="entry name" value="TPC11"/>
</dbReference>
<name>A0AA38HV52_9CUCU</name>
<dbReference type="GO" id="GO:0005737">
    <property type="term" value="C:cytoplasm"/>
    <property type="evidence" value="ECO:0007669"/>
    <property type="project" value="TreeGrafter"/>
</dbReference>
<evidence type="ECO:0000259" key="1">
    <source>
        <dbReference type="Pfam" id="PF07919"/>
    </source>
</evidence>
<evidence type="ECO:0008006" key="5">
    <source>
        <dbReference type="Google" id="ProtNLM"/>
    </source>
</evidence>
<comment type="caution">
    <text evidence="3">The sequence shown here is derived from an EMBL/GenBank/DDBJ whole genome shotgun (WGS) entry which is preliminary data.</text>
</comment>
<evidence type="ECO:0000313" key="4">
    <source>
        <dbReference type="Proteomes" id="UP001168821"/>
    </source>
</evidence>
<organism evidence="3 4">
    <name type="scientific">Zophobas morio</name>
    <dbReference type="NCBI Taxonomy" id="2755281"/>
    <lineage>
        <taxon>Eukaryota</taxon>
        <taxon>Metazoa</taxon>
        <taxon>Ecdysozoa</taxon>
        <taxon>Arthropoda</taxon>
        <taxon>Hexapoda</taxon>
        <taxon>Insecta</taxon>
        <taxon>Pterygota</taxon>
        <taxon>Neoptera</taxon>
        <taxon>Endopterygota</taxon>
        <taxon>Coleoptera</taxon>
        <taxon>Polyphaga</taxon>
        <taxon>Cucujiformia</taxon>
        <taxon>Tenebrionidae</taxon>
        <taxon>Zophobas</taxon>
    </lineage>
</organism>